<reference evidence="1 2" key="1">
    <citation type="journal article" date="2019" name="Commun. Biol.">
        <title>The bagworm genome reveals a unique fibroin gene that provides high tensile strength.</title>
        <authorList>
            <person name="Kono N."/>
            <person name="Nakamura H."/>
            <person name="Ohtoshi R."/>
            <person name="Tomita M."/>
            <person name="Numata K."/>
            <person name="Arakawa K."/>
        </authorList>
    </citation>
    <scope>NUCLEOTIDE SEQUENCE [LARGE SCALE GENOMIC DNA]</scope>
</reference>
<evidence type="ECO:0000313" key="2">
    <source>
        <dbReference type="Proteomes" id="UP000299102"/>
    </source>
</evidence>
<protein>
    <submittedName>
        <fullName evidence="1">Uncharacterized protein</fullName>
    </submittedName>
</protein>
<dbReference type="Proteomes" id="UP000299102">
    <property type="component" value="Unassembled WGS sequence"/>
</dbReference>
<gene>
    <name evidence="1" type="ORF">EVAR_52066_1</name>
</gene>
<dbReference type="AlphaFoldDB" id="A0A4C1Y4V4"/>
<sequence>MENLEKSREEYIVKKSGQDLPYGFLGFSPGPRGFKAPPAKSRSQTAICVLTKSTVSMWTDLTNVCRLYEYDFICPLPWRPRRRGSISRRYTLITPARCIAKQLDREGLLLNPPRWPAQDRGLQKIVVTNMSDSLSGCIKAVLETFYCEAVNESPDDVTNLKMHVFEIMSSAGDPRDHVSFGRHFYRLTPTILSRMFSFISRGWNLEPFTLTHCGLGAANGRLHTTA</sequence>
<comment type="caution">
    <text evidence="1">The sequence shown here is derived from an EMBL/GenBank/DDBJ whole genome shotgun (WGS) entry which is preliminary data.</text>
</comment>
<name>A0A4C1Y4V4_EUMVA</name>
<organism evidence="1 2">
    <name type="scientific">Eumeta variegata</name>
    <name type="common">Bagworm moth</name>
    <name type="synonym">Eumeta japonica</name>
    <dbReference type="NCBI Taxonomy" id="151549"/>
    <lineage>
        <taxon>Eukaryota</taxon>
        <taxon>Metazoa</taxon>
        <taxon>Ecdysozoa</taxon>
        <taxon>Arthropoda</taxon>
        <taxon>Hexapoda</taxon>
        <taxon>Insecta</taxon>
        <taxon>Pterygota</taxon>
        <taxon>Neoptera</taxon>
        <taxon>Endopterygota</taxon>
        <taxon>Lepidoptera</taxon>
        <taxon>Glossata</taxon>
        <taxon>Ditrysia</taxon>
        <taxon>Tineoidea</taxon>
        <taxon>Psychidae</taxon>
        <taxon>Oiketicinae</taxon>
        <taxon>Eumeta</taxon>
    </lineage>
</organism>
<evidence type="ECO:0000313" key="1">
    <source>
        <dbReference type="EMBL" id="GBP69569.1"/>
    </source>
</evidence>
<dbReference type="OrthoDB" id="6332846at2759"/>
<proteinExistence type="predicted"/>
<accession>A0A4C1Y4V4</accession>
<dbReference type="EMBL" id="BGZK01001045">
    <property type="protein sequence ID" value="GBP69569.1"/>
    <property type="molecule type" value="Genomic_DNA"/>
</dbReference>
<keyword evidence="2" id="KW-1185">Reference proteome</keyword>